<dbReference type="Proteomes" id="UP000276133">
    <property type="component" value="Unassembled WGS sequence"/>
</dbReference>
<evidence type="ECO:0000313" key="2">
    <source>
        <dbReference type="Proteomes" id="UP000276133"/>
    </source>
</evidence>
<comment type="caution">
    <text evidence="1">The sequence shown here is derived from an EMBL/GenBank/DDBJ whole genome shotgun (WGS) entry which is preliminary data.</text>
</comment>
<gene>
    <name evidence="1" type="ORF">BpHYR1_000452</name>
</gene>
<accession>A0A3M7RN77</accession>
<keyword evidence="2" id="KW-1185">Reference proteome</keyword>
<protein>
    <submittedName>
        <fullName evidence="1">Uncharacterized protein</fullName>
    </submittedName>
</protein>
<evidence type="ECO:0000313" key="1">
    <source>
        <dbReference type="EMBL" id="RNA24758.1"/>
    </source>
</evidence>
<sequence>MYVKNIRDYANRNIEANRVLIDSAEDLANINQVSRANKNIVEFQDQQQEIINKLNQVIVVLNRFEQGFDRFETRLDEISIVSARAVIANCVKPNFKIQWFKRHDEALPHVVETYGEFMSLTGNQIIDFLNYYNLRARRSVRENRRILGQHLGIPYFIS</sequence>
<dbReference type="AlphaFoldDB" id="A0A3M7RN77"/>
<proteinExistence type="predicted"/>
<organism evidence="1 2">
    <name type="scientific">Brachionus plicatilis</name>
    <name type="common">Marine rotifer</name>
    <name type="synonym">Brachionus muelleri</name>
    <dbReference type="NCBI Taxonomy" id="10195"/>
    <lineage>
        <taxon>Eukaryota</taxon>
        <taxon>Metazoa</taxon>
        <taxon>Spiralia</taxon>
        <taxon>Gnathifera</taxon>
        <taxon>Rotifera</taxon>
        <taxon>Eurotatoria</taxon>
        <taxon>Monogononta</taxon>
        <taxon>Pseudotrocha</taxon>
        <taxon>Ploima</taxon>
        <taxon>Brachionidae</taxon>
        <taxon>Brachionus</taxon>
    </lineage>
</organism>
<dbReference type="EMBL" id="REGN01003053">
    <property type="protein sequence ID" value="RNA24758.1"/>
    <property type="molecule type" value="Genomic_DNA"/>
</dbReference>
<name>A0A3M7RN77_BRAPC</name>
<reference evidence="1 2" key="1">
    <citation type="journal article" date="2018" name="Sci. Rep.">
        <title>Genomic signatures of local adaptation to the degree of environmental predictability in rotifers.</title>
        <authorList>
            <person name="Franch-Gras L."/>
            <person name="Hahn C."/>
            <person name="Garcia-Roger E.M."/>
            <person name="Carmona M.J."/>
            <person name="Serra M."/>
            <person name="Gomez A."/>
        </authorList>
    </citation>
    <scope>NUCLEOTIDE SEQUENCE [LARGE SCALE GENOMIC DNA]</scope>
    <source>
        <strain evidence="1">HYR1</strain>
    </source>
</reference>